<evidence type="ECO:0000313" key="2">
    <source>
        <dbReference type="EMBL" id="KRZ38801.1"/>
    </source>
</evidence>
<sequence length="46" mass="5131">MKGVQWSRHKGKLQHLISDAPGAQGTSQKEYERRLKGDHGSGLQDN</sequence>
<organism evidence="2 3">
    <name type="scientific">Trichinella nativa</name>
    <dbReference type="NCBI Taxonomy" id="6335"/>
    <lineage>
        <taxon>Eukaryota</taxon>
        <taxon>Metazoa</taxon>
        <taxon>Ecdysozoa</taxon>
        <taxon>Nematoda</taxon>
        <taxon>Enoplea</taxon>
        <taxon>Dorylaimia</taxon>
        <taxon>Trichinellida</taxon>
        <taxon>Trichinellidae</taxon>
        <taxon>Trichinella</taxon>
    </lineage>
</organism>
<comment type="caution">
    <text evidence="2">The sequence shown here is derived from an EMBL/GenBank/DDBJ whole genome shotgun (WGS) entry which is preliminary data.</text>
</comment>
<keyword evidence="3" id="KW-1185">Reference proteome</keyword>
<protein>
    <submittedName>
        <fullName evidence="2">Uncharacterized protein</fullName>
    </submittedName>
</protein>
<dbReference type="AlphaFoldDB" id="A0A0V1JV08"/>
<accession>A0A0V1JV08</accession>
<reference evidence="2 3" key="1">
    <citation type="submission" date="2015-05" db="EMBL/GenBank/DDBJ databases">
        <title>Evolution of Trichinella species and genotypes.</title>
        <authorList>
            <person name="Korhonen P.K."/>
            <person name="Edoardo P."/>
            <person name="Giuseppe L.R."/>
            <person name="Gasser R.B."/>
        </authorList>
    </citation>
    <scope>NUCLEOTIDE SEQUENCE [LARGE SCALE GENOMIC DNA]</scope>
    <source>
        <strain evidence="2">ISS10</strain>
    </source>
</reference>
<proteinExistence type="predicted"/>
<feature type="region of interest" description="Disordered" evidence="1">
    <location>
        <begin position="1"/>
        <end position="46"/>
    </location>
</feature>
<feature type="compositionally biased region" description="Basic and acidic residues" evidence="1">
    <location>
        <begin position="29"/>
        <end position="39"/>
    </location>
</feature>
<dbReference type="EMBL" id="JYDW01003773">
    <property type="protein sequence ID" value="KRZ38801.1"/>
    <property type="molecule type" value="Genomic_DNA"/>
</dbReference>
<gene>
    <name evidence="2" type="ORF">T02_6853</name>
</gene>
<evidence type="ECO:0000313" key="3">
    <source>
        <dbReference type="Proteomes" id="UP000054721"/>
    </source>
</evidence>
<dbReference type="Proteomes" id="UP000054721">
    <property type="component" value="Unassembled WGS sequence"/>
</dbReference>
<name>A0A0V1JV08_9BILA</name>
<evidence type="ECO:0000256" key="1">
    <source>
        <dbReference type="SAM" id="MobiDB-lite"/>
    </source>
</evidence>